<dbReference type="KEGG" id="rcm:A1E_02550"/>
<evidence type="ECO:0000313" key="1">
    <source>
        <dbReference type="EMBL" id="ABV73454.1"/>
    </source>
</evidence>
<evidence type="ECO:0000313" key="2">
    <source>
        <dbReference type="Proteomes" id="UP000007056"/>
    </source>
</evidence>
<proteinExistence type="predicted"/>
<dbReference type="AlphaFoldDB" id="A8EYM1"/>
<name>A8EYM1_RICCK</name>
<dbReference type="HOGENOM" id="CLU_3366983_0_0_5"/>
<protein>
    <submittedName>
        <fullName evidence="1">Uncharacterized protein</fullName>
    </submittedName>
</protein>
<accession>A8EYM1</accession>
<reference evidence="2" key="1">
    <citation type="submission" date="2007-09" db="EMBL/GenBank/DDBJ databases">
        <title>Complete genome sequence of Rickettsia canadensis.</title>
        <authorList>
            <person name="Madan A."/>
            <person name="Fahey J."/>
            <person name="Helton E."/>
            <person name="Ketteman M."/>
            <person name="Madan A."/>
            <person name="Rodrigues S."/>
            <person name="Sanchez A."/>
            <person name="Whiting M."/>
            <person name="Dasch G."/>
            <person name="Eremeeva M."/>
        </authorList>
    </citation>
    <scope>NUCLEOTIDE SEQUENCE [LARGE SCALE GENOMIC DNA]</scope>
    <source>
        <strain evidence="2">McKiel</strain>
    </source>
</reference>
<gene>
    <name evidence="1" type="ordered locus">A1E_02550</name>
</gene>
<sequence length="35" mass="4216">MQQDGLYEADNYREEVKLVQVSDYKAERIIFEFST</sequence>
<organism evidence="1 2">
    <name type="scientific">Rickettsia canadensis (strain McKiel)</name>
    <dbReference type="NCBI Taxonomy" id="293613"/>
    <lineage>
        <taxon>Bacteria</taxon>
        <taxon>Pseudomonadati</taxon>
        <taxon>Pseudomonadota</taxon>
        <taxon>Alphaproteobacteria</taxon>
        <taxon>Rickettsiales</taxon>
        <taxon>Rickettsiaceae</taxon>
        <taxon>Rickettsieae</taxon>
        <taxon>Rickettsia</taxon>
        <taxon>belli group</taxon>
    </lineage>
</organism>
<dbReference type="Proteomes" id="UP000007056">
    <property type="component" value="Chromosome"/>
</dbReference>
<dbReference type="EMBL" id="CP000409">
    <property type="protein sequence ID" value="ABV73454.1"/>
    <property type="molecule type" value="Genomic_DNA"/>
</dbReference>